<dbReference type="InterPro" id="IPR040161">
    <property type="entry name" value="FB224"/>
</dbReference>
<dbReference type="InterPro" id="IPR002900">
    <property type="entry name" value="DUF38/FTH_CAE_spp"/>
</dbReference>
<keyword evidence="3" id="KW-1185">Reference proteome</keyword>
<dbReference type="PANTHER" id="PTHR23015:SF4">
    <property type="entry name" value="DUF38 DOMAIN-CONTAINING PROTEIN-RELATED"/>
    <property type="match status" value="1"/>
</dbReference>
<evidence type="ECO:0000259" key="1">
    <source>
        <dbReference type="PROSITE" id="PS50181"/>
    </source>
</evidence>
<protein>
    <recommendedName>
        <fullName evidence="1">F-box domain-containing protein</fullName>
    </recommendedName>
</protein>
<accession>E3N866</accession>
<evidence type="ECO:0000313" key="2">
    <source>
        <dbReference type="EMBL" id="EFO89338.1"/>
    </source>
</evidence>
<evidence type="ECO:0000313" key="3">
    <source>
        <dbReference type="Proteomes" id="UP000008281"/>
    </source>
</evidence>
<dbReference type="EMBL" id="DS268554">
    <property type="protein sequence ID" value="EFO89338.1"/>
    <property type="molecule type" value="Genomic_DNA"/>
</dbReference>
<dbReference type="GO" id="GO:0045087">
    <property type="term" value="P:innate immune response"/>
    <property type="evidence" value="ECO:0007669"/>
    <property type="project" value="TreeGrafter"/>
</dbReference>
<reference evidence="2" key="1">
    <citation type="submission" date="2007-07" db="EMBL/GenBank/DDBJ databases">
        <title>PCAP assembly of the Caenorhabditis remanei genome.</title>
        <authorList>
            <consortium name="The Caenorhabditis remanei Sequencing Consortium"/>
            <person name="Wilson R.K."/>
        </authorList>
    </citation>
    <scope>NUCLEOTIDE SEQUENCE [LARGE SCALE GENOMIC DNA]</scope>
    <source>
        <strain evidence="2">PB4641</strain>
    </source>
</reference>
<dbReference type="InterPro" id="IPR001810">
    <property type="entry name" value="F-box_dom"/>
</dbReference>
<feature type="domain" description="F-box" evidence="1">
    <location>
        <begin position="42"/>
        <end position="77"/>
    </location>
</feature>
<dbReference type="HOGENOM" id="CLU_740188_0_0_1"/>
<name>E3N866_CAERE</name>
<organism evidence="3">
    <name type="scientific">Caenorhabditis remanei</name>
    <name type="common">Caenorhabditis vulgaris</name>
    <dbReference type="NCBI Taxonomy" id="31234"/>
    <lineage>
        <taxon>Eukaryota</taxon>
        <taxon>Metazoa</taxon>
        <taxon>Ecdysozoa</taxon>
        <taxon>Nematoda</taxon>
        <taxon>Chromadorea</taxon>
        <taxon>Rhabditida</taxon>
        <taxon>Rhabditina</taxon>
        <taxon>Rhabditomorpha</taxon>
        <taxon>Rhabditoidea</taxon>
        <taxon>Rhabditidae</taxon>
        <taxon>Peloderinae</taxon>
        <taxon>Caenorhabditis</taxon>
    </lineage>
</organism>
<dbReference type="PANTHER" id="PTHR23015">
    <property type="entry name" value="UNCHARACTERIZED C.ELEGANS PROTEIN"/>
    <property type="match status" value="1"/>
</dbReference>
<dbReference type="PROSITE" id="PS50181">
    <property type="entry name" value="FBOX"/>
    <property type="match status" value="1"/>
</dbReference>
<dbReference type="AlphaFoldDB" id="E3N866"/>
<gene>
    <name evidence="2" type="ORF">CRE_15683</name>
</gene>
<dbReference type="Pfam" id="PF01827">
    <property type="entry name" value="FTH"/>
    <property type="match status" value="1"/>
</dbReference>
<dbReference type="Proteomes" id="UP000008281">
    <property type="component" value="Unassembled WGS sequence"/>
</dbReference>
<sequence length="374" mass="44046">MVVTRVMNWFFSRNHKPNEISDNLDANEQITAEEEEIQEPKPLTLYTLPVTAFEHILEQLTVHERRRLREVSKTFKDEIGYQPMKGDLSIRQWDEKENEGYRIRLNQQRLTIMKRENCCFKKTNLENGREEWVEMEGEDLVEILIVEMKLILVNPKLQLEELSIGIRNEVTEEKFLKQFHSLLSSLPHQLHVERLDMPFCEDIEIQILSKMKPGILRELNPAIFCERVTMDMMNRIMETQQSKMLRKLDIEMKNLPDISKFVNLRDIILRVTTITKGDMIVIKHALLTSTSRIKSLSILNKRTSLEYYDILEILGIPREEEKEEEEKIYQDRYIFEAEAYGPGSFCVLNSRPVLSFKRVKGSSDDSDDSDDENS</sequence>
<dbReference type="InParanoid" id="E3N866"/>
<proteinExistence type="predicted"/>